<dbReference type="Pfam" id="PF01807">
    <property type="entry name" value="Zn_ribbon_DnaG"/>
    <property type="match status" value="1"/>
</dbReference>
<evidence type="ECO:0000256" key="13">
    <source>
        <dbReference type="PIRNR" id="PIRNR002811"/>
    </source>
</evidence>
<dbReference type="PIRSF" id="PIRSF002811">
    <property type="entry name" value="DnaG"/>
    <property type="match status" value="1"/>
</dbReference>
<evidence type="ECO:0000259" key="15">
    <source>
        <dbReference type="PROSITE" id="PS50880"/>
    </source>
</evidence>
<dbReference type="AlphaFoldDB" id="A0A938X391"/>
<keyword evidence="9" id="KW-0460">Magnesium</keyword>
<dbReference type="InterPro" id="IPR006171">
    <property type="entry name" value="TOPRIM_dom"/>
</dbReference>
<dbReference type="CDD" id="cd03364">
    <property type="entry name" value="TOPRIM_DnaG_primases"/>
    <property type="match status" value="1"/>
</dbReference>
<comment type="domain">
    <text evidence="12">Contains an N-terminal zinc-binding domain, a central core domain that contains the primase activity, and a C-terminal DnaB-binding domain.</text>
</comment>
<evidence type="ECO:0000256" key="9">
    <source>
        <dbReference type="ARBA" id="ARBA00022842"/>
    </source>
</evidence>
<dbReference type="Proteomes" id="UP000774750">
    <property type="component" value="Unassembled WGS sequence"/>
</dbReference>
<dbReference type="InterPro" id="IPR007693">
    <property type="entry name" value="DNA_helicase_DnaB-like_N"/>
</dbReference>
<comment type="cofactor">
    <cofactor evidence="12 13 14">
        <name>Zn(2+)</name>
        <dbReference type="ChEBI" id="CHEBI:29105"/>
    </cofactor>
    <text evidence="12 13 14">Binds 1 zinc ion per monomer.</text>
</comment>
<keyword evidence="8 12" id="KW-0862">Zinc</keyword>
<name>A0A938X391_9FIRM</name>
<evidence type="ECO:0000256" key="7">
    <source>
        <dbReference type="ARBA" id="ARBA00022771"/>
    </source>
</evidence>
<gene>
    <name evidence="12" type="primary">dnaG</name>
    <name evidence="16" type="ORF">H6A12_02400</name>
</gene>
<dbReference type="InterPro" id="IPR037068">
    <property type="entry name" value="DNA_primase_core_N_sf"/>
</dbReference>
<dbReference type="InterPro" id="IPR019475">
    <property type="entry name" value="DNA_primase_DnaB-bd"/>
</dbReference>
<keyword evidence="3 12" id="KW-0808">Transferase</keyword>
<dbReference type="EMBL" id="JACJKY010000003">
    <property type="protein sequence ID" value="MBM6920012.1"/>
    <property type="molecule type" value="Genomic_DNA"/>
</dbReference>
<evidence type="ECO:0000256" key="8">
    <source>
        <dbReference type="ARBA" id="ARBA00022833"/>
    </source>
</evidence>
<dbReference type="InterPro" id="IPR002694">
    <property type="entry name" value="Znf_CHC2"/>
</dbReference>
<dbReference type="GO" id="GO:0003677">
    <property type="term" value="F:DNA binding"/>
    <property type="evidence" value="ECO:0007669"/>
    <property type="project" value="UniProtKB-KW"/>
</dbReference>
<dbReference type="GO" id="GO:0003899">
    <property type="term" value="F:DNA-directed RNA polymerase activity"/>
    <property type="evidence" value="ECO:0007669"/>
    <property type="project" value="UniProtKB-UniRule"/>
</dbReference>
<dbReference type="Gene3D" id="3.40.1360.10">
    <property type="match status" value="1"/>
</dbReference>
<dbReference type="Gene3D" id="1.10.860.10">
    <property type="entry name" value="DNAb Helicase, Chain A"/>
    <property type="match status" value="1"/>
</dbReference>
<dbReference type="Gene3D" id="3.90.580.10">
    <property type="entry name" value="Zinc finger, CHC2-type domain"/>
    <property type="match status" value="1"/>
</dbReference>
<keyword evidence="1 12" id="KW-0240">DNA-directed RNA polymerase</keyword>
<comment type="subunit">
    <text evidence="12">Monomer. Interacts with DnaB.</text>
</comment>
<keyword evidence="11 12" id="KW-0804">Transcription</keyword>
<dbReference type="GO" id="GO:0003678">
    <property type="term" value="F:DNA helicase activity"/>
    <property type="evidence" value="ECO:0007669"/>
    <property type="project" value="InterPro"/>
</dbReference>
<organism evidence="16 17">
    <name type="scientific">Merdimmobilis hominis</name>
    <dbReference type="NCBI Taxonomy" id="2897707"/>
    <lineage>
        <taxon>Bacteria</taxon>
        <taxon>Bacillati</taxon>
        <taxon>Bacillota</taxon>
        <taxon>Clostridia</taxon>
        <taxon>Eubacteriales</taxon>
        <taxon>Oscillospiraceae</taxon>
        <taxon>Merdimmobilis</taxon>
    </lineage>
</organism>
<evidence type="ECO:0000256" key="4">
    <source>
        <dbReference type="ARBA" id="ARBA00022695"/>
    </source>
</evidence>
<dbReference type="SMART" id="SM00493">
    <property type="entry name" value="TOPRIM"/>
    <property type="match status" value="1"/>
</dbReference>
<dbReference type="Pfam" id="PF00772">
    <property type="entry name" value="DnaB"/>
    <property type="match status" value="1"/>
</dbReference>
<evidence type="ECO:0000256" key="14">
    <source>
        <dbReference type="PIRSR" id="PIRSR002811-1"/>
    </source>
</evidence>
<reference evidence="16" key="1">
    <citation type="submission" date="2020-08" db="EMBL/GenBank/DDBJ databases">
        <authorList>
            <person name="Cejkova D."/>
            <person name="Kubasova T."/>
            <person name="Jahodarova E."/>
            <person name="Rychlik I."/>
        </authorList>
    </citation>
    <scope>NUCLEOTIDE SEQUENCE</scope>
    <source>
        <strain evidence="16">An559</strain>
    </source>
</reference>
<dbReference type="SUPFAM" id="SSF56731">
    <property type="entry name" value="DNA primase core"/>
    <property type="match status" value="1"/>
</dbReference>
<dbReference type="GO" id="GO:0005737">
    <property type="term" value="C:cytoplasm"/>
    <property type="evidence" value="ECO:0007669"/>
    <property type="project" value="TreeGrafter"/>
</dbReference>
<dbReference type="PANTHER" id="PTHR30313">
    <property type="entry name" value="DNA PRIMASE"/>
    <property type="match status" value="1"/>
</dbReference>
<dbReference type="RefSeq" id="WP_204444396.1">
    <property type="nucleotide sequence ID" value="NZ_JACJKY010000003.1"/>
</dbReference>
<dbReference type="InterPro" id="IPR016136">
    <property type="entry name" value="DNA_helicase_N/primase_C"/>
</dbReference>
<dbReference type="InterPro" id="IPR034151">
    <property type="entry name" value="TOPRIM_DnaG_bac"/>
</dbReference>
<proteinExistence type="inferred from homology"/>
<protein>
    <recommendedName>
        <fullName evidence="12 13">DNA primase</fullName>
        <ecNumber evidence="12">2.7.7.101</ecNumber>
    </recommendedName>
</protein>
<evidence type="ECO:0000313" key="17">
    <source>
        <dbReference type="Proteomes" id="UP000774750"/>
    </source>
</evidence>
<dbReference type="NCBIfam" id="TIGR01391">
    <property type="entry name" value="dnaG"/>
    <property type="match status" value="1"/>
</dbReference>
<evidence type="ECO:0000256" key="10">
    <source>
        <dbReference type="ARBA" id="ARBA00023125"/>
    </source>
</evidence>
<feature type="domain" description="Toprim" evidence="15">
    <location>
        <begin position="250"/>
        <end position="331"/>
    </location>
</feature>
<dbReference type="Pfam" id="PF10410">
    <property type="entry name" value="DnaB_bind"/>
    <property type="match status" value="1"/>
</dbReference>
<keyword evidence="6 12" id="KW-0479">Metal-binding</keyword>
<dbReference type="GO" id="GO:0006269">
    <property type="term" value="P:DNA replication, synthesis of primer"/>
    <property type="evidence" value="ECO:0007669"/>
    <property type="project" value="UniProtKB-UniRule"/>
</dbReference>
<dbReference type="GO" id="GO:0008270">
    <property type="term" value="F:zinc ion binding"/>
    <property type="evidence" value="ECO:0007669"/>
    <property type="project" value="UniProtKB-UniRule"/>
</dbReference>
<keyword evidence="10 12" id="KW-0238">DNA-binding</keyword>
<evidence type="ECO:0000256" key="5">
    <source>
        <dbReference type="ARBA" id="ARBA00022705"/>
    </source>
</evidence>
<dbReference type="InterPro" id="IPR013264">
    <property type="entry name" value="DNAG_N"/>
</dbReference>
<evidence type="ECO:0000256" key="2">
    <source>
        <dbReference type="ARBA" id="ARBA00022515"/>
    </source>
</evidence>
<dbReference type="Pfam" id="PF08275">
    <property type="entry name" value="DNAG_N"/>
    <property type="match status" value="1"/>
</dbReference>
<dbReference type="FunFam" id="3.90.980.10:FF:000001">
    <property type="entry name" value="DNA primase"/>
    <property type="match status" value="1"/>
</dbReference>
<comment type="caution">
    <text evidence="16">The sequence shown here is derived from an EMBL/GenBank/DDBJ whole genome shotgun (WGS) entry which is preliminary data.</text>
</comment>
<dbReference type="EC" id="2.7.7.101" evidence="12"/>
<accession>A0A938X391</accession>
<dbReference type="InterPro" id="IPR050219">
    <property type="entry name" value="DnaG_primase"/>
</dbReference>
<comment type="function">
    <text evidence="12 13">RNA polymerase that catalyzes the synthesis of short RNA molecules used as primers for DNA polymerase during DNA replication.</text>
</comment>
<comment type="catalytic activity">
    <reaction evidence="12">
        <text>ssDNA + n NTP = ssDNA/pppN(pN)n-1 hybrid + (n-1) diphosphate.</text>
        <dbReference type="EC" id="2.7.7.101"/>
    </reaction>
</comment>
<keyword evidence="4 12" id="KW-0548">Nucleotidyltransferase</keyword>
<dbReference type="FunFam" id="3.90.580.10:FF:000001">
    <property type="entry name" value="DNA primase"/>
    <property type="match status" value="1"/>
</dbReference>
<keyword evidence="5 12" id="KW-0235">DNA replication</keyword>
<evidence type="ECO:0000256" key="6">
    <source>
        <dbReference type="ARBA" id="ARBA00022723"/>
    </source>
</evidence>
<keyword evidence="2 12" id="KW-0639">Primosome</keyword>
<reference evidence="16" key="2">
    <citation type="journal article" date="2021" name="Sci. Rep.">
        <title>The distribution of antibiotic resistance genes in chicken gut microbiota commensals.</title>
        <authorList>
            <person name="Juricova H."/>
            <person name="Matiasovicova J."/>
            <person name="Kubasova T."/>
            <person name="Cejkova D."/>
            <person name="Rychlik I."/>
        </authorList>
    </citation>
    <scope>NUCLEOTIDE SEQUENCE</scope>
    <source>
        <strain evidence="16">An559</strain>
    </source>
</reference>
<dbReference type="GO" id="GO:0000428">
    <property type="term" value="C:DNA-directed RNA polymerase complex"/>
    <property type="evidence" value="ECO:0007669"/>
    <property type="project" value="UniProtKB-KW"/>
</dbReference>
<evidence type="ECO:0000256" key="1">
    <source>
        <dbReference type="ARBA" id="ARBA00022478"/>
    </source>
</evidence>
<sequence>MIPRSFIEQLVSQCDIEDLIRSYIDIKKAGRTLKGLCPFHSEKTPSFVVYPESQSFYCFGCGKGGDAIRFVMEAEHLDYPEAVRYLAKRMGLAVPEDGDDRAARHKARIYSLNREAARFFHRCLKSPAGASGYEYLKDRGLSDATITTYGLGFAPDSWDSLREFLRSKGYTQEEMLDAAVVSRSSKGHVYDKFRNRVIFPIIDLKGSVVGFGGRVLDDSKPKYLNTDDTPVFKKSRNLFSLNFAKGKTNGRLILAEGYMDVISIYAAGFENVVATLGTALTEEQARLMSKYAEEVVIAYDSDGPGQAATHRAINLLGAAGLSVKVLRMEGAKDPDEYIKTFGAKRFEILLNHASDMIAYELAQVKSRVDMKTDMGKIEYVKRCAYILSEIDDPLSREVYAATVAREAGIPAETVMTQLSAVLSKKRRTREKKEWDAIQTNREVVRDRLNPERAQHLKEAAAEEGIIAYLLRHPDGYERVLREISPDQFVTSYHKRVFSAMKQLYDESGDVSLSLIGTLLSSEETSGVARILARSSEFSVTEEMLADYIRVLKSFHEVLSADSVKTADASEIEQYRQKLKSKK</sequence>
<dbReference type="InterPro" id="IPR036185">
    <property type="entry name" value="DNA_heli_DnaB-like_N_sf"/>
</dbReference>
<dbReference type="HAMAP" id="MF_00974">
    <property type="entry name" value="DNA_primase_DnaG"/>
    <property type="match status" value="1"/>
</dbReference>
<dbReference type="InterPro" id="IPR030846">
    <property type="entry name" value="DnaG_bac"/>
</dbReference>
<dbReference type="GO" id="GO:0005524">
    <property type="term" value="F:ATP binding"/>
    <property type="evidence" value="ECO:0007669"/>
    <property type="project" value="InterPro"/>
</dbReference>
<evidence type="ECO:0000256" key="3">
    <source>
        <dbReference type="ARBA" id="ARBA00022679"/>
    </source>
</evidence>
<dbReference type="PROSITE" id="PS50880">
    <property type="entry name" value="TOPRIM"/>
    <property type="match status" value="1"/>
</dbReference>
<keyword evidence="7 12" id="KW-0863">Zinc-finger</keyword>
<dbReference type="Pfam" id="PF13155">
    <property type="entry name" value="Toprim_2"/>
    <property type="match status" value="1"/>
</dbReference>
<dbReference type="SUPFAM" id="SSF57783">
    <property type="entry name" value="Zinc beta-ribbon"/>
    <property type="match status" value="1"/>
</dbReference>
<evidence type="ECO:0000256" key="12">
    <source>
        <dbReference type="HAMAP-Rule" id="MF_00974"/>
    </source>
</evidence>
<keyword evidence="17" id="KW-1185">Reference proteome</keyword>
<dbReference type="PANTHER" id="PTHR30313:SF2">
    <property type="entry name" value="DNA PRIMASE"/>
    <property type="match status" value="1"/>
</dbReference>
<comment type="similarity">
    <text evidence="12 13">Belongs to the DnaG primase family.</text>
</comment>
<dbReference type="GO" id="GO:1990077">
    <property type="term" value="C:primosome complex"/>
    <property type="evidence" value="ECO:0007669"/>
    <property type="project" value="UniProtKB-KW"/>
</dbReference>
<dbReference type="SUPFAM" id="SSF48024">
    <property type="entry name" value="N-terminal domain of DnaB helicase"/>
    <property type="match status" value="1"/>
</dbReference>
<dbReference type="InterPro" id="IPR006295">
    <property type="entry name" value="DNA_primase_DnaG"/>
</dbReference>
<evidence type="ECO:0000256" key="11">
    <source>
        <dbReference type="ARBA" id="ARBA00023163"/>
    </source>
</evidence>
<dbReference type="InterPro" id="IPR036977">
    <property type="entry name" value="DNA_primase_Znf_CHC2"/>
</dbReference>
<dbReference type="Gene3D" id="3.90.980.10">
    <property type="entry name" value="DNA primase, catalytic core, N-terminal domain"/>
    <property type="match status" value="1"/>
</dbReference>
<feature type="zinc finger region" description="CHC2-type" evidence="12 14">
    <location>
        <begin position="37"/>
        <end position="61"/>
    </location>
</feature>
<dbReference type="SMART" id="SM00400">
    <property type="entry name" value="ZnF_CHCC"/>
    <property type="match status" value="1"/>
</dbReference>
<evidence type="ECO:0000313" key="16">
    <source>
        <dbReference type="EMBL" id="MBM6920012.1"/>
    </source>
</evidence>